<dbReference type="AlphaFoldDB" id="A0A419S398"/>
<dbReference type="RefSeq" id="WP_120182678.1">
    <property type="nucleotide sequence ID" value="NZ_CBINCU010000015.1"/>
</dbReference>
<evidence type="ECO:0000256" key="7">
    <source>
        <dbReference type="SAM" id="Phobius"/>
    </source>
</evidence>
<dbReference type="PANTHER" id="PTHR11819">
    <property type="entry name" value="SOLUTE CARRIER FAMILY 5"/>
    <property type="match status" value="1"/>
</dbReference>
<evidence type="ECO:0000313" key="9">
    <source>
        <dbReference type="Proteomes" id="UP000283433"/>
    </source>
</evidence>
<evidence type="ECO:0000256" key="2">
    <source>
        <dbReference type="ARBA" id="ARBA00006434"/>
    </source>
</evidence>
<dbReference type="GO" id="GO:0005886">
    <property type="term" value="C:plasma membrane"/>
    <property type="evidence" value="ECO:0007669"/>
    <property type="project" value="TreeGrafter"/>
</dbReference>
<keyword evidence="9" id="KW-1185">Reference proteome</keyword>
<comment type="caution">
    <text evidence="8">The sequence shown here is derived from an EMBL/GenBank/DDBJ whole genome shotgun (WGS) entry which is preliminary data.</text>
</comment>
<keyword evidence="4 7" id="KW-1133">Transmembrane helix</keyword>
<protein>
    <submittedName>
        <fullName evidence="8">Sodium transporter</fullName>
    </submittedName>
</protein>
<comment type="subcellular location">
    <subcellularLocation>
        <location evidence="1">Membrane</location>
        <topology evidence="1">Multi-pass membrane protein</topology>
    </subcellularLocation>
</comment>
<keyword evidence="5 7" id="KW-0472">Membrane</keyword>
<accession>A0A419S398</accession>
<dbReference type="EMBL" id="MBTA01000027">
    <property type="protein sequence ID" value="RKD13768.1"/>
    <property type="molecule type" value="Genomic_DNA"/>
</dbReference>
<organism evidence="8 9">
    <name type="scientific">Pelobium manganitolerans</name>
    <dbReference type="NCBI Taxonomy" id="1842495"/>
    <lineage>
        <taxon>Bacteria</taxon>
        <taxon>Pseudomonadati</taxon>
        <taxon>Bacteroidota</taxon>
        <taxon>Sphingobacteriia</taxon>
        <taxon>Sphingobacteriales</taxon>
        <taxon>Sphingobacteriaceae</taxon>
        <taxon>Pelobium</taxon>
    </lineage>
</organism>
<dbReference type="GO" id="GO:0005412">
    <property type="term" value="F:D-glucose:sodium symporter activity"/>
    <property type="evidence" value="ECO:0007669"/>
    <property type="project" value="TreeGrafter"/>
</dbReference>
<dbReference type="PANTHER" id="PTHR11819:SF195">
    <property type="entry name" value="SODIUM_GLUCOSE COTRANSPORTER 4"/>
    <property type="match status" value="1"/>
</dbReference>
<feature type="transmembrane region" description="Helical" evidence="7">
    <location>
        <begin position="6"/>
        <end position="28"/>
    </location>
</feature>
<dbReference type="NCBIfam" id="TIGR00813">
    <property type="entry name" value="sss"/>
    <property type="match status" value="1"/>
</dbReference>
<dbReference type="OrthoDB" id="9814523at2"/>
<feature type="transmembrane region" description="Helical" evidence="7">
    <location>
        <begin position="387"/>
        <end position="409"/>
    </location>
</feature>
<evidence type="ECO:0000256" key="4">
    <source>
        <dbReference type="ARBA" id="ARBA00022989"/>
    </source>
</evidence>
<dbReference type="InterPro" id="IPR038377">
    <property type="entry name" value="Na/Glc_symporter_sf"/>
</dbReference>
<evidence type="ECO:0000256" key="3">
    <source>
        <dbReference type="ARBA" id="ARBA00022692"/>
    </source>
</evidence>
<dbReference type="PROSITE" id="PS50283">
    <property type="entry name" value="NA_SOLUT_SYMP_3"/>
    <property type="match status" value="1"/>
</dbReference>
<gene>
    <name evidence="8" type="ORF">BCY91_09400</name>
</gene>
<comment type="similarity">
    <text evidence="2 6">Belongs to the sodium:solute symporter (SSF) (TC 2.A.21) family.</text>
</comment>
<evidence type="ECO:0000256" key="5">
    <source>
        <dbReference type="ARBA" id="ARBA00023136"/>
    </source>
</evidence>
<feature type="transmembrane region" description="Helical" evidence="7">
    <location>
        <begin position="505"/>
        <end position="524"/>
    </location>
</feature>
<feature type="transmembrane region" description="Helical" evidence="7">
    <location>
        <begin position="124"/>
        <end position="150"/>
    </location>
</feature>
<reference evidence="8 9" key="1">
    <citation type="submission" date="2016-07" db="EMBL/GenBank/DDBJ databases">
        <title>Genome of Pelobium manganitolerans.</title>
        <authorList>
            <person name="Wu S."/>
            <person name="Wang G."/>
        </authorList>
    </citation>
    <scope>NUCLEOTIDE SEQUENCE [LARGE SCALE GENOMIC DNA]</scope>
    <source>
        <strain evidence="8 9">YS-25</strain>
    </source>
</reference>
<feature type="transmembrane region" description="Helical" evidence="7">
    <location>
        <begin position="188"/>
        <end position="206"/>
    </location>
</feature>
<evidence type="ECO:0000313" key="8">
    <source>
        <dbReference type="EMBL" id="RKD13768.1"/>
    </source>
</evidence>
<feature type="transmembrane region" description="Helical" evidence="7">
    <location>
        <begin position="244"/>
        <end position="263"/>
    </location>
</feature>
<feature type="transmembrane region" description="Helical" evidence="7">
    <location>
        <begin position="545"/>
        <end position="564"/>
    </location>
</feature>
<dbReference type="InterPro" id="IPR001734">
    <property type="entry name" value="Na/solute_symporter"/>
</dbReference>
<feature type="transmembrane region" description="Helical" evidence="7">
    <location>
        <begin position="83"/>
        <end position="103"/>
    </location>
</feature>
<feature type="transmembrane region" description="Helical" evidence="7">
    <location>
        <begin position="345"/>
        <end position="366"/>
    </location>
</feature>
<proteinExistence type="inferred from homology"/>
<feature type="transmembrane region" description="Helical" evidence="7">
    <location>
        <begin position="452"/>
        <end position="474"/>
    </location>
</feature>
<dbReference type="Proteomes" id="UP000283433">
    <property type="component" value="Unassembled WGS sequence"/>
</dbReference>
<evidence type="ECO:0000256" key="1">
    <source>
        <dbReference type="ARBA" id="ARBA00004141"/>
    </source>
</evidence>
<feature type="transmembrane region" description="Helical" evidence="7">
    <location>
        <begin position="429"/>
        <end position="445"/>
    </location>
</feature>
<dbReference type="Gene3D" id="1.20.1730.10">
    <property type="entry name" value="Sodium/glucose cotransporter"/>
    <property type="match status" value="1"/>
</dbReference>
<evidence type="ECO:0000256" key="6">
    <source>
        <dbReference type="RuleBase" id="RU362091"/>
    </source>
</evidence>
<feature type="transmembrane region" description="Helical" evidence="7">
    <location>
        <begin position="40"/>
        <end position="63"/>
    </location>
</feature>
<feature type="transmembrane region" description="Helical" evidence="7">
    <location>
        <begin position="156"/>
        <end position="176"/>
    </location>
</feature>
<name>A0A419S398_9SPHI</name>
<dbReference type="CDD" id="cd10325">
    <property type="entry name" value="SLC5sbd_vSGLT"/>
    <property type="match status" value="1"/>
</dbReference>
<sequence>MKTLSTADYIVFLIYFVIVATYGIWIYRKKRSAKNDSKDYFLAEGSLTWWAIGASLIASNISAEQFIGMSGSGFQMGLAISTYEWMAAITLVVVAVFFIPVYLKNKIFTMPQFLHQRYNGTVAMIMAVFWLFLYIVVNLLSILYLGAVAVSGISGFNIYACIVFLAIFAIIITLGGMKVIGYTDVIQVFFLILGGLVATYIGLQYISDLSGETGITKGFHILYTEANDHFHMIFDKSNPNYMDLPGLTVLIGGMWIVNLNYWGCNQYITQRALGADLKTARGGILFAAFLKLLMPVIVVLPGIAAYYLYQKGMFQQEMLDSKGILDVNKAYPSLLNLLPVGMKGLSFAALTAAIVASLASKANSIATIYTLDIYKKSINPEASEEKLVFYGKATVVVSMIIGVILSLIIGDKLMGEGKQGFQYIQEYTGFVSPGIFAMFILGFFWKKASSNAAMFATIGGFIFSVILKFLPLMVNLEFLSSTGFSKAVVQADGTSVYEIPFLDRMGFVFVLCMVGMYVISWYDHKRGIKTNGLEVDSSMFVPNRSFTIGSIVIVAILTALYTYFW</sequence>
<feature type="transmembrane region" description="Helical" evidence="7">
    <location>
        <begin position="284"/>
        <end position="309"/>
    </location>
</feature>
<dbReference type="Pfam" id="PF00474">
    <property type="entry name" value="SSF"/>
    <property type="match status" value="1"/>
</dbReference>
<keyword evidence="3 7" id="KW-0812">Transmembrane</keyword>